<dbReference type="FunFam" id="1.20.1250.20:FF:000106">
    <property type="entry name" value="MFS transporter, putative"/>
    <property type="match status" value="1"/>
</dbReference>
<keyword evidence="2" id="KW-0813">Transport</keyword>
<evidence type="ECO:0000256" key="6">
    <source>
        <dbReference type="SAM" id="Phobius"/>
    </source>
</evidence>
<dbReference type="PANTHER" id="PTHR43791:SF65">
    <property type="entry name" value="MAJOR FACILITATOR SUPERFAMILY (MFS) PROFILE DOMAIN-CONTAINING PROTEIN-RELATED"/>
    <property type="match status" value="1"/>
</dbReference>
<dbReference type="EMBL" id="KN796114">
    <property type="protein sequence ID" value="KUI63737.1"/>
    <property type="molecule type" value="Genomic_DNA"/>
</dbReference>
<keyword evidence="5 6" id="KW-0472">Membrane</keyword>
<dbReference type="AlphaFoldDB" id="A0A194VIB7"/>
<dbReference type="Gene3D" id="1.20.1250.20">
    <property type="entry name" value="MFS general substrate transporter like domains"/>
    <property type="match status" value="1"/>
</dbReference>
<evidence type="ECO:0000313" key="7">
    <source>
        <dbReference type="EMBL" id="KUI63737.1"/>
    </source>
</evidence>
<evidence type="ECO:0000256" key="4">
    <source>
        <dbReference type="ARBA" id="ARBA00022989"/>
    </source>
</evidence>
<evidence type="ECO:0000313" key="8">
    <source>
        <dbReference type="Proteomes" id="UP000078559"/>
    </source>
</evidence>
<name>A0A194VIB7_CYTMA</name>
<keyword evidence="3 6" id="KW-0812">Transmembrane</keyword>
<feature type="transmembrane region" description="Helical" evidence="6">
    <location>
        <begin position="280"/>
        <end position="301"/>
    </location>
</feature>
<proteinExistence type="predicted"/>
<dbReference type="PANTHER" id="PTHR43791">
    <property type="entry name" value="PERMEASE-RELATED"/>
    <property type="match status" value="1"/>
</dbReference>
<evidence type="ECO:0000256" key="2">
    <source>
        <dbReference type="ARBA" id="ARBA00022448"/>
    </source>
</evidence>
<sequence>MSTVLTRDQPLLQRRIVTDVTGKDEPATSTTSSTDDLTLGVPLHSKKFFWQKSKTYDPDAIATLPSVFDDPDTAEKYHPRSDWENYHRFDTSARWTWAEEQRLVRKIDLRIMIFAIIMFMALEIDRSNLSQALTDNFLKDLHISTDGEKSFITSTPYLSTRNVFKLAFLCSELPSQLVSKWMGPDRWIPTQLTIWSIVAASQFWLSGKESFIACRALLGLLQGGFIPDIILYLSYFYKHHELSIRLGYFWTGMSIADIISALLAYGLLHMRGVAGLAGWRWLFMIEGILTFIIGLLAYLLMPAGPCHTASWFRGKNGWFTEREQTIIVNRVIRDDPSKSDMHNREPVTPKLLWKSLKDFDLCGTFQVNLLTIPYYVGHSQIWALPLLVAMVTLNLATINKWVLYGILVILLSYPNVCCMNFALYLLTKAYYVFRNKQRDKKWNALSEDERLEYLSTTTDEGNKRLDFRFQH</sequence>
<keyword evidence="4 6" id="KW-1133">Transmembrane helix</keyword>
<dbReference type="GO" id="GO:0016020">
    <property type="term" value="C:membrane"/>
    <property type="evidence" value="ECO:0007669"/>
    <property type="project" value="UniProtKB-SubCell"/>
</dbReference>
<dbReference type="SUPFAM" id="SSF103473">
    <property type="entry name" value="MFS general substrate transporter"/>
    <property type="match status" value="1"/>
</dbReference>
<evidence type="ECO:0000256" key="5">
    <source>
        <dbReference type="ARBA" id="ARBA00023136"/>
    </source>
</evidence>
<dbReference type="GO" id="GO:0022857">
    <property type="term" value="F:transmembrane transporter activity"/>
    <property type="evidence" value="ECO:0007669"/>
    <property type="project" value="InterPro"/>
</dbReference>
<feature type="transmembrane region" description="Helical" evidence="6">
    <location>
        <begin position="401"/>
        <end position="426"/>
    </location>
</feature>
<keyword evidence="8" id="KW-1185">Reference proteome</keyword>
<dbReference type="OrthoDB" id="1935484at2759"/>
<dbReference type="InterPro" id="IPR036259">
    <property type="entry name" value="MFS_trans_sf"/>
</dbReference>
<evidence type="ECO:0000256" key="3">
    <source>
        <dbReference type="ARBA" id="ARBA00022692"/>
    </source>
</evidence>
<reference evidence="7" key="1">
    <citation type="submission" date="2014-12" db="EMBL/GenBank/DDBJ databases">
        <title>Genome Sequence of Valsa Canker Pathogens Uncovers a Specific Adaption of Colonization on Woody Bark.</title>
        <authorList>
            <person name="Yin Z."/>
            <person name="Liu H."/>
            <person name="Gao X."/>
            <person name="Li Z."/>
            <person name="Song N."/>
            <person name="Ke X."/>
            <person name="Dai Q."/>
            <person name="Wu Y."/>
            <person name="Sun Y."/>
            <person name="Xu J.-R."/>
            <person name="Kang Z.K."/>
            <person name="Wang L."/>
            <person name="Huang L."/>
        </authorList>
    </citation>
    <scope>NUCLEOTIDE SEQUENCE [LARGE SCALE GENOMIC DNA]</scope>
    <source>
        <strain evidence="7">03-8</strain>
    </source>
</reference>
<feature type="transmembrane region" description="Helical" evidence="6">
    <location>
        <begin position="249"/>
        <end position="268"/>
    </location>
</feature>
<dbReference type="Pfam" id="PF07690">
    <property type="entry name" value="MFS_1"/>
    <property type="match status" value="1"/>
</dbReference>
<organism evidence="7 8">
    <name type="scientific">Cytospora mali</name>
    <name type="common">Apple Valsa canker fungus</name>
    <name type="synonym">Valsa mali</name>
    <dbReference type="NCBI Taxonomy" id="578113"/>
    <lineage>
        <taxon>Eukaryota</taxon>
        <taxon>Fungi</taxon>
        <taxon>Dikarya</taxon>
        <taxon>Ascomycota</taxon>
        <taxon>Pezizomycotina</taxon>
        <taxon>Sordariomycetes</taxon>
        <taxon>Sordariomycetidae</taxon>
        <taxon>Diaporthales</taxon>
        <taxon>Cytosporaceae</taxon>
        <taxon>Cytospora</taxon>
    </lineage>
</organism>
<feature type="transmembrane region" description="Helical" evidence="6">
    <location>
        <begin position="217"/>
        <end position="237"/>
    </location>
</feature>
<evidence type="ECO:0000256" key="1">
    <source>
        <dbReference type="ARBA" id="ARBA00004141"/>
    </source>
</evidence>
<dbReference type="InterPro" id="IPR011701">
    <property type="entry name" value="MFS"/>
</dbReference>
<accession>A0A194VIB7</accession>
<gene>
    <name evidence="7" type="ORF">VM1G_10505</name>
</gene>
<protein>
    <recommendedName>
        <fullName evidence="9">Major facilitator superfamily (MFS) profile domain-containing protein</fullName>
    </recommendedName>
</protein>
<evidence type="ECO:0008006" key="9">
    <source>
        <dbReference type="Google" id="ProtNLM"/>
    </source>
</evidence>
<dbReference type="Proteomes" id="UP000078559">
    <property type="component" value="Unassembled WGS sequence"/>
</dbReference>
<comment type="subcellular location">
    <subcellularLocation>
        <location evidence="1">Membrane</location>
        <topology evidence="1">Multi-pass membrane protein</topology>
    </subcellularLocation>
</comment>